<evidence type="ECO:0000256" key="1">
    <source>
        <dbReference type="ARBA" id="ARBA00004141"/>
    </source>
</evidence>
<evidence type="ECO:0000256" key="7">
    <source>
        <dbReference type="ARBA" id="ARBA00023169"/>
    </source>
</evidence>
<keyword evidence="5 8" id="KW-1133">Transmembrane helix</keyword>
<dbReference type="InterPro" id="IPR017475">
    <property type="entry name" value="EPS_sugar_tfrase"/>
</dbReference>
<comment type="subcellular location">
    <subcellularLocation>
        <location evidence="1">Membrane</location>
        <topology evidence="1">Multi-pass membrane protein</topology>
    </subcellularLocation>
</comment>
<dbReference type="NCBIfam" id="TIGR03025">
    <property type="entry name" value="EPS_sugtrans"/>
    <property type="match status" value="1"/>
</dbReference>
<evidence type="ECO:0000256" key="8">
    <source>
        <dbReference type="SAM" id="Phobius"/>
    </source>
</evidence>
<keyword evidence="11" id="KW-1185">Reference proteome</keyword>
<sequence length="335" mass="38117">MQAHVRHSVKNGAFVNKSLSVGMFCEPLHGQELAHETQGQTHVVRRLRLDDLNELMTLSGEVSFAEIDQVHILTPWQHAPLVMNNVNLLRHLSAEVIVLAFDPQVGQNLASRQEFGRSLQSSRISICAVEPPISGWNLWLKRKEDIAIAAVVLTLLLPLLLAVALMIKYDSEGPVFFRQRRVGLNGSIFEILKFRTMYMHQTDPDATRQTGKGDPRVTRIGRFLRRTSLDELPQFINVLQGTMSIVGPRPHALQTKTEGKSLEELVEHYAARHRVKPGITGLAQVHGLRGELDKVEKLRRRVDYDIEYIDKWSIWLDLKIILKTLPLVFYDKSAY</sequence>
<evidence type="ECO:0000256" key="3">
    <source>
        <dbReference type="ARBA" id="ARBA00022679"/>
    </source>
</evidence>
<keyword evidence="3" id="KW-0808">Transferase</keyword>
<evidence type="ECO:0000259" key="9">
    <source>
        <dbReference type="Pfam" id="PF02397"/>
    </source>
</evidence>
<dbReference type="GO" id="GO:0016020">
    <property type="term" value="C:membrane"/>
    <property type="evidence" value="ECO:0007669"/>
    <property type="project" value="UniProtKB-SubCell"/>
</dbReference>
<dbReference type="InterPro" id="IPR003362">
    <property type="entry name" value="Bact_transf"/>
</dbReference>
<dbReference type="Pfam" id="PF02397">
    <property type="entry name" value="Bac_transf"/>
    <property type="match status" value="1"/>
</dbReference>
<organism evidence="10 11">
    <name type="scientific">Methylocystis bryophila</name>
    <dbReference type="NCBI Taxonomy" id="655015"/>
    <lineage>
        <taxon>Bacteria</taxon>
        <taxon>Pseudomonadati</taxon>
        <taxon>Pseudomonadota</taxon>
        <taxon>Alphaproteobacteria</taxon>
        <taxon>Hyphomicrobiales</taxon>
        <taxon>Methylocystaceae</taxon>
        <taxon>Methylocystis</taxon>
    </lineage>
</organism>
<evidence type="ECO:0000256" key="5">
    <source>
        <dbReference type="ARBA" id="ARBA00022989"/>
    </source>
</evidence>
<feature type="domain" description="Bacterial sugar transferase" evidence="9">
    <location>
        <begin position="141"/>
        <end position="329"/>
    </location>
</feature>
<dbReference type="GO" id="GO:0016780">
    <property type="term" value="F:phosphotransferase activity, for other substituted phosphate groups"/>
    <property type="evidence" value="ECO:0007669"/>
    <property type="project" value="TreeGrafter"/>
</dbReference>
<keyword evidence="7" id="KW-0270">Exopolysaccharide synthesis</keyword>
<reference evidence="10 11" key="1">
    <citation type="submission" date="2017-02" db="EMBL/GenBank/DDBJ databases">
        <authorList>
            <person name="Peterson S.W."/>
        </authorList>
    </citation>
    <scope>NUCLEOTIDE SEQUENCE [LARGE SCALE GENOMIC DNA]</scope>
    <source>
        <strain evidence="10 11">S285</strain>
    </source>
</reference>
<dbReference type="STRING" id="655015.B1812_10865"/>
<evidence type="ECO:0000256" key="4">
    <source>
        <dbReference type="ARBA" id="ARBA00022692"/>
    </source>
</evidence>
<keyword evidence="6 8" id="KW-0472">Membrane</keyword>
<dbReference type="EMBL" id="CP019948">
    <property type="protein sequence ID" value="ARN81490.1"/>
    <property type="molecule type" value="Genomic_DNA"/>
</dbReference>
<evidence type="ECO:0000313" key="10">
    <source>
        <dbReference type="EMBL" id="ARN81490.1"/>
    </source>
</evidence>
<dbReference type="AlphaFoldDB" id="A0A1W6MV69"/>
<feature type="transmembrane region" description="Helical" evidence="8">
    <location>
        <begin position="146"/>
        <end position="167"/>
    </location>
</feature>
<dbReference type="GO" id="GO:0000271">
    <property type="term" value="P:polysaccharide biosynthetic process"/>
    <property type="evidence" value="ECO:0007669"/>
    <property type="project" value="UniProtKB-KW"/>
</dbReference>
<protein>
    <recommendedName>
        <fullName evidence="9">Bacterial sugar transferase domain-containing protein</fullName>
    </recommendedName>
</protein>
<gene>
    <name evidence="10" type="ORF">B1812_10865</name>
</gene>
<evidence type="ECO:0000313" key="11">
    <source>
        <dbReference type="Proteomes" id="UP000193978"/>
    </source>
</evidence>
<dbReference type="KEGG" id="mbry:B1812_10865"/>
<dbReference type="Proteomes" id="UP000193978">
    <property type="component" value="Chromosome"/>
</dbReference>
<dbReference type="PANTHER" id="PTHR30576">
    <property type="entry name" value="COLANIC BIOSYNTHESIS UDP-GLUCOSE LIPID CARRIER TRANSFERASE"/>
    <property type="match status" value="1"/>
</dbReference>
<evidence type="ECO:0000256" key="2">
    <source>
        <dbReference type="ARBA" id="ARBA00006464"/>
    </source>
</evidence>
<keyword evidence="4 8" id="KW-0812">Transmembrane</keyword>
<accession>A0A1W6MV69</accession>
<comment type="similarity">
    <text evidence="2">Belongs to the bacterial sugar transferase family.</text>
</comment>
<dbReference type="PANTHER" id="PTHR30576:SF0">
    <property type="entry name" value="UNDECAPRENYL-PHOSPHATE N-ACETYLGALACTOSAMINYL 1-PHOSPHATE TRANSFERASE-RELATED"/>
    <property type="match status" value="1"/>
</dbReference>
<evidence type="ECO:0000256" key="6">
    <source>
        <dbReference type="ARBA" id="ARBA00023136"/>
    </source>
</evidence>
<name>A0A1W6MV69_9HYPH</name>
<proteinExistence type="inferred from homology"/>